<reference evidence="1 2" key="1">
    <citation type="submission" date="2018-10" db="EMBL/GenBank/DDBJ databases">
        <title>Genome assembly for a Yunnan-Guizhou Plateau 3E fish, Anabarilius grahami (Regan), and its evolutionary and genetic applications.</title>
        <authorList>
            <person name="Jiang W."/>
        </authorList>
    </citation>
    <scope>NUCLEOTIDE SEQUENCE [LARGE SCALE GENOMIC DNA]</scope>
    <source>
        <strain evidence="1">AG-KIZ</strain>
        <tissue evidence="1">Muscle</tissue>
    </source>
</reference>
<evidence type="ECO:0000313" key="1">
    <source>
        <dbReference type="EMBL" id="ROL45171.1"/>
    </source>
</evidence>
<dbReference type="AlphaFoldDB" id="A0A3N0YH31"/>
<comment type="caution">
    <text evidence="1">The sequence shown here is derived from an EMBL/GenBank/DDBJ whole genome shotgun (WGS) entry which is preliminary data.</text>
</comment>
<sequence>MSDVLMPSAFVSEAALNRVEIRPLLQASRLNISPRSPQARPQKLDLNKLTNLIFQDRIITRTLPKAYGQNRSLNITYPDLTNAGFHEP</sequence>
<evidence type="ECO:0000313" key="2">
    <source>
        <dbReference type="Proteomes" id="UP000281406"/>
    </source>
</evidence>
<name>A0A3N0YH31_ANAGA</name>
<protein>
    <submittedName>
        <fullName evidence="1">Uncharacterized protein</fullName>
    </submittedName>
</protein>
<dbReference type="Proteomes" id="UP000281406">
    <property type="component" value="Unassembled WGS sequence"/>
</dbReference>
<gene>
    <name evidence="1" type="ORF">DPX16_8300</name>
</gene>
<accession>A0A3N0YH31</accession>
<dbReference type="EMBL" id="RJVU01042602">
    <property type="protein sequence ID" value="ROL45171.1"/>
    <property type="molecule type" value="Genomic_DNA"/>
</dbReference>
<proteinExistence type="predicted"/>
<organism evidence="1 2">
    <name type="scientific">Anabarilius grahami</name>
    <name type="common">Kanglang fish</name>
    <name type="synonym">Barilius grahami</name>
    <dbReference type="NCBI Taxonomy" id="495550"/>
    <lineage>
        <taxon>Eukaryota</taxon>
        <taxon>Metazoa</taxon>
        <taxon>Chordata</taxon>
        <taxon>Craniata</taxon>
        <taxon>Vertebrata</taxon>
        <taxon>Euteleostomi</taxon>
        <taxon>Actinopterygii</taxon>
        <taxon>Neopterygii</taxon>
        <taxon>Teleostei</taxon>
        <taxon>Ostariophysi</taxon>
        <taxon>Cypriniformes</taxon>
        <taxon>Xenocyprididae</taxon>
        <taxon>Xenocypridinae</taxon>
        <taxon>Xenocypridinae incertae sedis</taxon>
        <taxon>Anabarilius</taxon>
    </lineage>
</organism>
<keyword evidence="2" id="KW-1185">Reference proteome</keyword>